<keyword evidence="3" id="KW-0812">Transmembrane</keyword>
<evidence type="ECO:0000256" key="1">
    <source>
        <dbReference type="ARBA" id="ARBA00022676"/>
    </source>
</evidence>
<dbReference type="SUPFAM" id="SSF56601">
    <property type="entry name" value="beta-lactamase/transpeptidase-like"/>
    <property type="match status" value="1"/>
</dbReference>
<organism evidence="10">
    <name type="scientific">marine metagenome</name>
    <dbReference type="NCBI Taxonomy" id="408172"/>
    <lineage>
        <taxon>unclassified sequences</taxon>
        <taxon>metagenomes</taxon>
        <taxon>ecological metagenomes</taxon>
    </lineage>
</organism>
<dbReference type="GO" id="GO:0009252">
    <property type="term" value="P:peptidoglycan biosynthetic process"/>
    <property type="evidence" value="ECO:0007669"/>
    <property type="project" value="UniProtKB-KW"/>
</dbReference>
<evidence type="ECO:0000256" key="7">
    <source>
        <dbReference type="ARBA" id="ARBA00023136"/>
    </source>
</evidence>
<dbReference type="GO" id="GO:0008360">
    <property type="term" value="P:regulation of cell shape"/>
    <property type="evidence" value="ECO:0007669"/>
    <property type="project" value="UniProtKB-KW"/>
</dbReference>
<evidence type="ECO:0000256" key="2">
    <source>
        <dbReference type="ARBA" id="ARBA00022679"/>
    </source>
</evidence>
<dbReference type="GO" id="GO:0071555">
    <property type="term" value="P:cell wall organization"/>
    <property type="evidence" value="ECO:0007669"/>
    <property type="project" value="UniProtKB-KW"/>
</dbReference>
<dbReference type="GO" id="GO:0030288">
    <property type="term" value="C:outer membrane-bounded periplasmic space"/>
    <property type="evidence" value="ECO:0007669"/>
    <property type="project" value="TreeGrafter"/>
</dbReference>
<dbReference type="Gene3D" id="3.40.710.10">
    <property type="entry name" value="DD-peptidase/beta-lactamase superfamily"/>
    <property type="match status" value="1"/>
</dbReference>
<keyword evidence="1" id="KW-0328">Glycosyltransferase</keyword>
<evidence type="ECO:0000256" key="5">
    <source>
        <dbReference type="ARBA" id="ARBA00022984"/>
    </source>
</evidence>
<dbReference type="GO" id="GO:0008955">
    <property type="term" value="F:peptidoglycan glycosyltransferase activity"/>
    <property type="evidence" value="ECO:0007669"/>
    <property type="project" value="TreeGrafter"/>
</dbReference>
<dbReference type="InterPro" id="IPR050396">
    <property type="entry name" value="Glycosyltr_51/Transpeptidase"/>
</dbReference>
<evidence type="ECO:0000256" key="6">
    <source>
        <dbReference type="ARBA" id="ARBA00022989"/>
    </source>
</evidence>
<evidence type="ECO:0000313" key="10">
    <source>
        <dbReference type="EMBL" id="SVD72378.1"/>
    </source>
</evidence>
<keyword evidence="2" id="KW-0808">Transferase</keyword>
<keyword evidence="5" id="KW-0573">Peptidoglycan synthesis</keyword>
<evidence type="ECO:0000256" key="3">
    <source>
        <dbReference type="ARBA" id="ARBA00022692"/>
    </source>
</evidence>
<keyword evidence="7" id="KW-0472">Membrane</keyword>
<dbReference type="InterPro" id="IPR001460">
    <property type="entry name" value="PCN-bd_Tpept"/>
</dbReference>
<dbReference type="PANTHER" id="PTHR32282:SF27">
    <property type="entry name" value="PENICILLIN-BINDING PROTEIN 1A"/>
    <property type="match status" value="1"/>
</dbReference>
<dbReference type="EMBL" id="UINC01169038">
    <property type="protein sequence ID" value="SVD72378.1"/>
    <property type="molecule type" value="Genomic_DNA"/>
</dbReference>
<name>A0A382XQ15_9ZZZZ</name>
<reference evidence="10" key="1">
    <citation type="submission" date="2018-05" db="EMBL/GenBank/DDBJ databases">
        <authorList>
            <person name="Lanie J.A."/>
            <person name="Ng W.-L."/>
            <person name="Kazmierczak K.M."/>
            <person name="Andrzejewski T.M."/>
            <person name="Davidsen T.M."/>
            <person name="Wayne K.J."/>
            <person name="Tettelin H."/>
            <person name="Glass J.I."/>
            <person name="Rusch D."/>
            <person name="Podicherti R."/>
            <person name="Tsui H.-C.T."/>
            <person name="Winkler M.E."/>
        </authorList>
    </citation>
    <scope>NUCLEOTIDE SEQUENCE</scope>
</reference>
<keyword evidence="6" id="KW-1133">Transmembrane helix</keyword>
<proteinExistence type="predicted"/>
<keyword evidence="8" id="KW-0961">Cell wall biogenesis/degradation</keyword>
<feature type="non-terminal residue" evidence="10">
    <location>
        <position position="269"/>
    </location>
</feature>
<dbReference type="Pfam" id="PF00905">
    <property type="entry name" value="Transpeptidase"/>
    <property type="match status" value="1"/>
</dbReference>
<keyword evidence="4" id="KW-0133">Cell shape</keyword>
<sequence>SFKESQFNRATQAMRQPGSAFKPFVYLAAIEAGYTPASVVLDAPFVIDQGADLGLWKPENYGREFGGPATLRLGIEKSRNLMTVRLANTIGIGKVIEAANRFGIGVFEPHLSIALGSGETTLLRLTTAYAMLVNGGKQISPATLERIQDRHGRTITRRDKRSCSECRGTLSATTNMPRLIDHRETVTDPATAFQVTWMLKGVVERGTGRRIRALDRPLAGKTGTTNESFDAWFIGFSPDLVAGVFVGFDKPRTLGLKQTGANVAAPIFK</sequence>
<evidence type="ECO:0000256" key="4">
    <source>
        <dbReference type="ARBA" id="ARBA00022960"/>
    </source>
</evidence>
<dbReference type="GO" id="GO:0008658">
    <property type="term" value="F:penicillin binding"/>
    <property type="evidence" value="ECO:0007669"/>
    <property type="project" value="InterPro"/>
</dbReference>
<dbReference type="PANTHER" id="PTHR32282">
    <property type="entry name" value="BINDING PROTEIN TRANSPEPTIDASE, PUTATIVE-RELATED"/>
    <property type="match status" value="1"/>
</dbReference>
<gene>
    <name evidence="10" type="ORF">METZ01_LOCUS425232</name>
</gene>
<protein>
    <recommendedName>
        <fullName evidence="9">Penicillin-binding protein transpeptidase domain-containing protein</fullName>
    </recommendedName>
</protein>
<feature type="non-terminal residue" evidence="10">
    <location>
        <position position="1"/>
    </location>
</feature>
<dbReference type="InterPro" id="IPR012338">
    <property type="entry name" value="Beta-lactam/transpept-like"/>
</dbReference>
<dbReference type="AlphaFoldDB" id="A0A382XQ15"/>
<accession>A0A382XQ15</accession>
<evidence type="ECO:0000256" key="8">
    <source>
        <dbReference type="ARBA" id="ARBA00023316"/>
    </source>
</evidence>
<feature type="domain" description="Penicillin-binding protein transpeptidase" evidence="9">
    <location>
        <begin position="8"/>
        <end position="269"/>
    </location>
</feature>
<evidence type="ECO:0000259" key="9">
    <source>
        <dbReference type="Pfam" id="PF00905"/>
    </source>
</evidence>